<reference evidence="1 2" key="1">
    <citation type="submission" date="2018-07" db="EMBL/GenBank/DDBJ databases">
        <title>Genomic Encyclopedia of Type Strains, Phase III (KMG-III): the genomes of soil and plant-associated and newly described type strains.</title>
        <authorList>
            <person name="Whitman W."/>
        </authorList>
    </citation>
    <scope>NUCLEOTIDE SEQUENCE [LARGE SCALE GENOMIC DNA]</scope>
    <source>
        <strain evidence="1 2">CECT 8487</strain>
    </source>
</reference>
<dbReference type="AlphaFoldDB" id="A0A3D9H5J0"/>
<dbReference type="InterPro" id="IPR048012">
    <property type="entry name" value="BfmA-like_N"/>
</dbReference>
<name>A0A3D9H5J0_9FLAO</name>
<sequence length="159" mass="18491">MGLLAMLDFFEIHELSPTDSIDGNLRAIEIRIKKRINNAIAIIKSIEQSQTLPTAAMLQALFEQQLEHEDDDDYLGEHLEFIEKKFEHVEAGEEKLMEEYTVPKIRYERLEENMARLRADFGYVLGKVKTVNSPFGKGYLKLEITPEELEKYKRTIKNS</sequence>
<comment type="caution">
    <text evidence="1">The sequence shown here is derived from an EMBL/GenBank/DDBJ whole genome shotgun (WGS) entry which is preliminary data.</text>
</comment>
<accession>A0A3D9H5J0</accession>
<gene>
    <name evidence="1" type="ORF">DFQ02_1104</name>
</gene>
<evidence type="ECO:0000313" key="2">
    <source>
        <dbReference type="Proteomes" id="UP000256629"/>
    </source>
</evidence>
<evidence type="ECO:0000313" key="1">
    <source>
        <dbReference type="EMBL" id="RED44702.1"/>
    </source>
</evidence>
<keyword evidence="2" id="KW-1185">Reference proteome</keyword>
<dbReference type="Proteomes" id="UP000256629">
    <property type="component" value="Unassembled WGS sequence"/>
</dbReference>
<organism evidence="1 2">
    <name type="scientific">Seonamhaeicola aphaedonensis</name>
    <dbReference type="NCBI Taxonomy" id="1461338"/>
    <lineage>
        <taxon>Bacteria</taxon>
        <taxon>Pseudomonadati</taxon>
        <taxon>Bacteroidota</taxon>
        <taxon>Flavobacteriia</taxon>
        <taxon>Flavobacteriales</taxon>
        <taxon>Flavobacteriaceae</taxon>
    </lineage>
</organism>
<protein>
    <submittedName>
        <fullName evidence="1">Uncharacterized protein</fullName>
    </submittedName>
</protein>
<dbReference type="EMBL" id="QRDX01000010">
    <property type="protein sequence ID" value="RED44702.1"/>
    <property type="molecule type" value="Genomic_DNA"/>
</dbReference>
<proteinExistence type="predicted"/>
<dbReference type="NCBIfam" id="NF041200">
    <property type="entry name" value="mob_BfmA_Nterm"/>
    <property type="match status" value="1"/>
</dbReference>